<keyword evidence="4" id="KW-0121">Carboxypeptidase</keyword>
<evidence type="ECO:0000256" key="1">
    <source>
        <dbReference type="ARBA" id="ARBA00006096"/>
    </source>
</evidence>
<keyword evidence="6" id="KW-1185">Reference proteome</keyword>
<name>A0A4R5VK87_9BACI</name>
<dbReference type="Pfam" id="PF02113">
    <property type="entry name" value="Peptidase_S13"/>
    <property type="match status" value="1"/>
</dbReference>
<gene>
    <name evidence="4" type="primary">dacB</name>
    <name evidence="4" type="ORF">E2K98_24195</name>
    <name evidence="3" type="ORF">RCG21_21945</name>
</gene>
<comment type="similarity">
    <text evidence="1">Belongs to the peptidase S13 family.</text>
</comment>
<dbReference type="EC" id="3.4.16.4" evidence="4"/>
<dbReference type="PANTHER" id="PTHR30023:SF0">
    <property type="entry name" value="PENICILLIN-SENSITIVE CARBOXYPEPTIDASE A"/>
    <property type="match status" value="1"/>
</dbReference>
<protein>
    <submittedName>
        <fullName evidence="4">D-alanyl-D-alanine carboxypeptidase/D-alanyl-D-alanine-endopeptidase</fullName>
        <ecNumber evidence="4">3.4.16.4</ecNumber>
    </submittedName>
</protein>
<keyword evidence="4" id="KW-0645">Protease</keyword>
<dbReference type="NCBIfam" id="TIGR00666">
    <property type="entry name" value="PBP4"/>
    <property type="match status" value="1"/>
</dbReference>
<proteinExistence type="inferred from homology"/>
<dbReference type="Proteomes" id="UP000295132">
    <property type="component" value="Unassembled WGS sequence"/>
</dbReference>
<evidence type="ECO:0000256" key="2">
    <source>
        <dbReference type="ARBA" id="ARBA00022801"/>
    </source>
</evidence>
<organism evidence="4 5">
    <name type="scientific">Bacillus salipaludis</name>
    <dbReference type="NCBI Taxonomy" id="2547811"/>
    <lineage>
        <taxon>Bacteria</taxon>
        <taxon>Bacillati</taxon>
        <taxon>Bacillota</taxon>
        <taxon>Bacilli</taxon>
        <taxon>Bacillales</taxon>
        <taxon>Bacillaceae</taxon>
        <taxon>Bacillus</taxon>
    </lineage>
</organism>
<dbReference type="SUPFAM" id="SSF56601">
    <property type="entry name" value="beta-lactamase/transpeptidase-like"/>
    <property type="match status" value="1"/>
</dbReference>
<evidence type="ECO:0000313" key="5">
    <source>
        <dbReference type="Proteomes" id="UP000295132"/>
    </source>
</evidence>
<evidence type="ECO:0000313" key="3">
    <source>
        <dbReference type="EMBL" id="MDQ6598974.1"/>
    </source>
</evidence>
<evidence type="ECO:0000313" key="4">
    <source>
        <dbReference type="EMBL" id="TDK58327.1"/>
    </source>
</evidence>
<evidence type="ECO:0000313" key="6">
    <source>
        <dbReference type="Proteomes" id="UP001178888"/>
    </source>
</evidence>
<keyword evidence="2 4" id="KW-0378">Hydrolase</keyword>
<dbReference type="InterPro" id="IPR000667">
    <property type="entry name" value="Peptidase_S13"/>
</dbReference>
<dbReference type="PANTHER" id="PTHR30023">
    <property type="entry name" value="D-ALANYL-D-ALANINE CARBOXYPEPTIDASE"/>
    <property type="match status" value="1"/>
</dbReference>
<accession>A0A4R5VK87</accession>
<dbReference type="PRINTS" id="PR00922">
    <property type="entry name" value="DADACBPTASE3"/>
</dbReference>
<dbReference type="EMBL" id="JAVGVR010000001">
    <property type="protein sequence ID" value="MDQ6598974.1"/>
    <property type="molecule type" value="Genomic_DNA"/>
</dbReference>
<comment type="caution">
    <text evidence="4">The sequence shown here is derived from an EMBL/GenBank/DDBJ whole genome shotgun (WGS) entry which is preliminary data.</text>
</comment>
<dbReference type="InterPro" id="IPR012338">
    <property type="entry name" value="Beta-lactam/transpept-like"/>
</dbReference>
<dbReference type="Gene3D" id="3.40.710.10">
    <property type="entry name" value="DD-peptidase/beta-lactamase superfamily"/>
    <property type="match status" value="1"/>
</dbReference>
<dbReference type="GO" id="GO:0000270">
    <property type="term" value="P:peptidoglycan metabolic process"/>
    <property type="evidence" value="ECO:0007669"/>
    <property type="project" value="TreeGrafter"/>
</dbReference>
<dbReference type="Proteomes" id="UP001178888">
    <property type="component" value="Unassembled WGS sequence"/>
</dbReference>
<dbReference type="RefSeq" id="WP_133338746.1">
    <property type="nucleotide sequence ID" value="NZ_JAVGVR010000001.1"/>
</dbReference>
<reference evidence="3" key="2">
    <citation type="submission" date="2023-08" db="EMBL/GenBank/DDBJ databases">
        <title>Nitrogen cycling bacteria in agricultural field soils.</title>
        <authorList>
            <person name="Jang J."/>
        </authorList>
    </citation>
    <scope>NUCLEOTIDE SEQUENCE</scope>
    <source>
        <strain evidence="3">PS3-36</strain>
    </source>
</reference>
<dbReference type="GO" id="GO:0009002">
    <property type="term" value="F:serine-type D-Ala-D-Ala carboxypeptidase activity"/>
    <property type="evidence" value="ECO:0007669"/>
    <property type="project" value="UniProtKB-EC"/>
</dbReference>
<sequence>MSKRVKNSLLIFVLFISVAVPYIHETPAEAKSSVSLDQKLNHLLLNEPDLGGAIAGISVRSASSGQIIYDHMGNTRLRVASNMKLLTAAAALNTLGENYRFNTEVLTKGRIKGKTLYGSLYLKGKGDPTLLKADLDHMAEQLKLSGIVKVKGNLIGDDSYFDHVRYSTDLPWSDETTYYGTQISALTVSPDQDYDAGTIIVRVKPGSQKGLKPTVSMSPKTSFVKIINQAVTVASDSKKDLKIERGHGNNIITISGTIPQNSKNEREWIGVWEPTNYTLALFKQSLSEHGIKLTGKIKTGITPKVAIEQVSHSSMPLSKLLVPFMKLSNNGHAEVLTKEMGRVKKGEGSWEKGLEVIQNELPNFGVNPQTMLLRDGSGISHVNLIPANQISQLLYSVQQKSWFPFFLNSLPVAGESKKMVGGSLRYRLKTPLTKGKVWAKTGTISTVTSLSGYVQTKSGEKLIFSILLNNLLDEKKGKKIEDRIVEILAGS</sequence>
<dbReference type="GO" id="GO:0006508">
    <property type="term" value="P:proteolysis"/>
    <property type="evidence" value="ECO:0007669"/>
    <property type="project" value="InterPro"/>
</dbReference>
<reference evidence="4 5" key="1">
    <citation type="submission" date="2019-03" db="EMBL/GenBank/DDBJ databases">
        <title>Bacillus niacini sp. nov. a Nicotinate-Metabolizing Mesophile Isolated from Soil.</title>
        <authorList>
            <person name="Zhang G."/>
        </authorList>
    </citation>
    <scope>NUCLEOTIDE SEQUENCE [LARGE SCALE GENOMIC DNA]</scope>
    <source>
        <strain evidence="4 5">WN066</strain>
    </source>
</reference>
<dbReference type="Gene3D" id="3.50.80.20">
    <property type="entry name" value="D-Ala-D-Ala carboxypeptidase C, peptidase S13"/>
    <property type="match status" value="1"/>
</dbReference>
<dbReference type="AlphaFoldDB" id="A0A4R5VK87"/>
<dbReference type="EMBL" id="SMYO01000015">
    <property type="protein sequence ID" value="TDK58327.1"/>
    <property type="molecule type" value="Genomic_DNA"/>
</dbReference>